<evidence type="ECO:0000256" key="1">
    <source>
        <dbReference type="SAM" id="MobiDB-lite"/>
    </source>
</evidence>
<dbReference type="KEGG" id="acs:100552379"/>
<dbReference type="PANTHER" id="PTHR21845">
    <property type="entry name" value="TRANSMEMBRANE ANCHOR PROTEIN 1"/>
    <property type="match status" value="1"/>
</dbReference>
<keyword evidence="2" id="KW-0812">Transmembrane</keyword>
<dbReference type="OrthoDB" id="5983600at2759"/>
<feature type="compositionally biased region" description="Acidic residues" evidence="1">
    <location>
        <begin position="171"/>
        <end position="197"/>
    </location>
</feature>
<evidence type="ECO:0000256" key="2">
    <source>
        <dbReference type="SAM" id="Phobius"/>
    </source>
</evidence>
<accession>A0A803TDH1</accession>
<dbReference type="CTD" id="439921"/>
<dbReference type="InParanoid" id="A0A803TDH1"/>
<keyword evidence="2" id="KW-0472">Membrane</keyword>
<reference evidence="4" key="2">
    <citation type="submission" date="2025-08" db="UniProtKB">
        <authorList>
            <consortium name="Ensembl"/>
        </authorList>
    </citation>
    <scope>IDENTIFICATION</scope>
</reference>
<feature type="transmembrane region" description="Helical" evidence="2">
    <location>
        <begin position="6"/>
        <end position="28"/>
    </location>
</feature>
<dbReference type="InterPro" id="IPR026622">
    <property type="entry name" value="Mxra7"/>
</dbReference>
<dbReference type="Proteomes" id="UP000001646">
    <property type="component" value="Chromosome 2"/>
</dbReference>
<gene>
    <name evidence="4" type="primary">mxra7</name>
</gene>
<feature type="compositionally biased region" description="Acidic residues" evidence="1">
    <location>
        <begin position="93"/>
        <end position="103"/>
    </location>
</feature>
<keyword evidence="5" id="KW-1185">Reference proteome</keyword>
<feature type="compositionally biased region" description="Basic and acidic residues" evidence="1">
    <location>
        <begin position="34"/>
        <end position="71"/>
    </location>
</feature>
<reference evidence="4" key="3">
    <citation type="submission" date="2025-09" db="UniProtKB">
        <authorList>
            <consortium name="Ensembl"/>
        </authorList>
    </citation>
    <scope>IDENTIFICATION</scope>
</reference>
<dbReference type="Pfam" id="PF25473">
    <property type="entry name" value="MXRA7_helical"/>
    <property type="match status" value="1"/>
</dbReference>
<dbReference type="PANTHER" id="PTHR21845:SF2">
    <property type="entry name" value="MATRIX-REMODELING-ASSOCIATED PROTEIN 7"/>
    <property type="match status" value="1"/>
</dbReference>
<feature type="region of interest" description="Disordered" evidence="1">
    <location>
        <begin position="32"/>
        <end position="223"/>
    </location>
</feature>
<name>A0A803TDH1_ANOCA</name>
<feature type="compositionally biased region" description="Basic and acidic residues" evidence="1">
    <location>
        <begin position="104"/>
        <end position="121"/>
    </location>
</feature>
<protein>
    <recommendedName>
        <fullName evidence="3">Matrix-remodeling-associated protein 7 helical domain-containing protein</fullName>
    </recommendedName>
</protein>
<feature type="domain" description="Matrix-remodeling-associated protein 7 helical" evidence="3">
    <location>
        <begin position="219"/>
        <end position="280"/>
    </location>
</feature>
<feature type="compositionally biased region" description="Basic and acidic residues" evidence="1">
    <location>
        <begin position="198"/>
        <end position="207"/>
    </location>
</feature>
<dbReference type="AlphaFoldDB" id="A0A803TDH1"/>
<proteinExistence type="predicted"/>
<dbReference type="GeneID" id="100552379"/>
<feature type="compositionally biased region" description="Low complexity" evidence="1">
    <location>
        <begin position="122"/>
        <end position="138"/>
    </location>
</feature>
<keyword evidence="2" id="KW-1133">Transmembrane helix</keyword>
<dbReference type="Ensembl" id="ENSACAT00000057676.1">
    <property type="protein sequence ID" value="ENSACAP00000033261.1"/>
    <property type="gene ID" value="ENSACAG00000043584.1"/>
</dbReference>
<dbReference type="InterPro" id="IPR057534">
    <property type="entry name" value="MXRA7_helical"/>
</dbReference>
<sequence>MDALAVDWSFALPLLFTVLAVLLASVFVKLRSSGAKEEEERAEEKPREAVADAEVDRLAGGEGIPEEKGKEEEEEERGIERRSVPVENLGAEEKEEEAGGEEERETRERAKEEAAAERTAQEEPQPSTTTPARPPQAQAEREEEEAAKPLRMEAAGTSVVGAASLAVEREQQEEEEEEDDEEDDDDEEESKEEDQESENEKLVVKEPETEDADEQFSFKYSPGKLRGSQYKAMMTKEELEDEQRVKREQLTAIFSLLKEKPDTFGEMSETDMKDQLRLYDI</sequence>
<dbReference type="GeneTree" id="ENSGT00940000163380"/>
<evidence type="ECO:0000313" key="4">
    <source>
        <dbReference type="Ensembl" id="ENSACAP00000033261.1"/>
    </source>
</evidence>
<evidence type="ECO:0000259" key="3">
    <source>
        <dbReference type="Pfam" id="PF25473"/>
    </source>
</evidence>
<reference evidence="4 5" key="1">
    <citation type="submission" date="2009-12" db="EMBL/GenBank/DDBJ databases">
        <title>The Genome Sequence of Anolis carolinensis (Green Anole Lizard).</title>
        <authorList>
            <consortium name="The Genome Sequencing Platform"/>
            <person name="Di Palma F."/>
            <person name="Alfoldi J."/>
            <person name="Heiman D."/>
            <person name="Young S."/>
            <person name="Grabherr M."/>
            <person name="Johnson J."/>
            <person name="Lander E.S."/>
            <person name="Lindblad-Toh K."/>
        </authorList>
    </citation>
    <scope>NUCLEOTIDE SEQUENCE [LARGE SCALE GENOMIC DNA]</scope>
    <source>
        <strain evidence="4 5">JBL SC #1</strain>
    </source>
</reference>
<organism evidence="4 5">
    <name type="scientific">Anolis carolinensis</name>
    <name type="common">Green anole</name>
    <name type="synonym">American chameleon</name>
    <dbReference type="NCBI Taxonomy" id="28377"/>
    <lineage>
        <taxon>Eukaryota</taxon>
        <taxon>Metazoa</taxon>
        <taxon>Chordata</taxon>
        <taxon>Craniata</taxon>
        <taxon>Vertebrata</taxon>
        <taxon>Euteleostomi</taxon>
        <taxon>Lepidosauria</taxon>
        <taxon>Squamata</taxon>
        <taxon>Bifurcata</taxon>
        <taxon>Unidentata</taxon>
        <taxon>Episquamata</taxon>
        <taxon>Toxicofera</taxon>
        <taxon>Iguania</taxon>
        <taxon>Dactyloidae</taxon>
        <taxon>Anolis</taxon>
    </lineage>
</organism>
<evidence type="ECO:0000313" key="5">
    <source>
        <dbReference type="Proteomes" id="UP000001646"/>
    </source>
</evidence>